<dbReference type="EMBL" id="QGGR01000024">
    <property type="protein sequence ID" value="PWK36023.1"/>
    <property type="molecule type" value="Genomic_DNA"/>
</dbReference>
<comment type="caution">
    <text evidence="9">The sequence shown here is derived from an EMBL/GenBank/DDBJ whole genome shotgun (WGS) entry which is preliminary data.</text>
</comment>
<evidence type="ECO:0000256" key="2">
    <source>
        <dbReference type="ARBA" id="ARBA00022475"/>
    </source>
</evidence>
<feature type="transmembrane region" description="Helical" evidence="7">
    <location>
        <begin position="188"/>
        <end position="206"/>
    </location>
</feature>
<keyword evidence="6 7" id="KW-0472">Membrane</keyword>
<dbReference type="PANTHER" id="PTHR14969:SF62">
    <property type="entry name" value="DECAPRENYLPHOSPHORYL-5-PHOSPHORIBOSE PHOSPHATASE RV3807C-RELATED"/>
    <property type="match status" value="1"/>
</dbReference>
<dbReference type="OrthoDB" id="5243958at2"/>
<comment type="subcellular location">
    <subcellularLocation>
        <location evidence="1">Cell membrane</location>
        <topology evidence="1">Multi-pass membrane protein</topology>
    </subcellularLocation>
</comment>
<keyword evidence="5 7" id="KW-1133">Transmembrane helix</keyword>
<dbReference type="Pfam" id="PF01569">
    <property type="entry name" value="PAP2"/>
    <property type="match status" value="1"/>
</dbReference>
<dbReference type="RefSeq" id="WP_109601090.1">
    <property type="nucleotide sequence ID" value="NZ_BONA01000077.1"/>
</dbReference>
<evidence type="ECO:0000313" key="9">
    <source>
        <dbReference type="EMBL" id="PWK36023.1"/>
    </source>
</evidence>
<dbReference type="SMART" id="SM00014">
    <property type="entry name" value="acidPPc"/>
    <property type="match status" value="1"/>
</dbReference>
<dbReference type="Proteomes" id="UP000245697">
    <property type="component" value="Unassembled WGS sequence"/>
</dbReference>
<dbReference type="PANTHER" id="PTHR14969">
    <property type="entry name" value="SPHINGOSINE-1-PHOSPHATE PHOSPHOHYDROLASE"/>
    <property type="match status" value="1"/>
</dbReference>
<dbReference type="SUPFAM" id="SSF48317">
    <property type="entry name" value="Acid phosphatase/Vanadium-dependent haloperoxidase"/>
    <property type="match status" value="1"/>
</dbReference>
<feature type="transmembrane region" description="Helical" evidence="7">
    <location>
        <begin position="147"/>
        <end position="176"/>
    </location>
</feature>
<proteinExistence type="predicted"/>
<evidence type="ECO:0000256" key="7">
    <source>
        <dbReference type="SAM" id="Phobius"/>
    </source>
</evidence>
<keyword evidence="3 7" id="KW-0812">Transmembrane</keyword>
<accession>A0A316EXU3</accession>
<evidence type="ECO:0000256" key="1">
    <source>
        <dbReference type="ARBA" id="ARBA00004651"/>
    </source>
</evidence>
<evidence type="ECO:0000256" key="5">
    <source>
        <dbReference type="ARBA" id="ARBA00022989"/>
    </source>
</evidence>
<dbReference type="GO" id="GO:0005886">
    <property type="term" value="C:plasma membrane"/>
    <property type="evidence" value="ECO:0007669"/>
    <property type="project" value="UniProtKB-SubCell"/>
</dbReference>
<feature type="transmembrane region" description="Helical" evidence="7">
    <location>
        <begin position="64"/>
        <end position="81"/>
    </location>
</feature>
<sequence>MRTPLVVATTSLLGAVAVGLALTPWQQVGNDPAVVRTGWSVDLYRAVTATTAGWPSWAGTVGRWLPGAALLLLGALAVAAAEARHDGSRRRHLAVAMLGVLAAYLISEVLKHLVQEVRPCAVLLDVRTLEHCPPLGRWSYPSNHATVAGALAAFVVAAAPRLAVIAVPLALMAASARLFLGLHYPHDVVGGLLIGTAAGFAVWTLLRSTQRPATALLHRPT</sequence>
<keyword evidence="4" id="KW-0378">Hydrolase</keyword>
<name>A0A316EXU3_9ACTN</name>
<feature type="domain" description="Phosphatidic acid phosphatase type 2/haloperoxidase" evidence="8">
    <location>
        <begin position="93"/>
        <end position="203"/>
    </location>
</feature>
<evidence type="ECO:0000259" key="8">
    <source>
        <dbReference type="SMART" id="SM00014"/>
    </source>
</evidence>
<evidence type="ECO:0000256" key="3">
    <source>
        <dbReference type="ARBA" id="ARBA00022692"/>
    </source>
</evidence>
<organism evidence="9 10">
    <name type="scientific">Actinoplanes xinjiangensis</name>
    <dbReference type="NCBI Taxonomy" id="512350"/>
    <lineage>
        <taxon>Bacteria</taxon>
        <taxon>Bacillati</taxon>
        <taxon>Actinomycetota</taxon>
        <taxon>Actinomycetes</taxon>
        <taxon>Micromonosporales</taxon>
        <taxon>Micromonosporaceae</taxon>
        <taxon>Actinoplanes</taxon>
    </lineage>
</organism>
<dbReference type="InterPro" id="IPR036938">
    <property type="entry name" value="PAP2/HPO_sf"/>
</dbReference>
<dbReference type="InterPro" id="IPR000326">
    <property type="entry name" value="PAP2/HPO"/>
</dbReference>
<dbReference type="GO" id="GO:0016787">
    <property type="term" value="F:hydrolase activity"/>
    <property type="evidence" value="ECO:0007669"/>
    <property type="project" value="UniProtKB-KW"/>
</dbReference>
<dbReference type="Gene3D" id="1.20.144.10">
    <property type="entry name" value="Phosphatidic acid phosphatase type 2/haloperoxidase"/>
    <property type="match status" value="1"/>
</dbReference>
<keyword evidence="2" id="KW-1003">Cell membrane</keyword>
<evidence type="ECO:0000313" key="10">
    <source>
        <dbReference type="Proteomes" id="UP000245697"/>
    </source>
</evidence>
<protein>
    <submittedName>
        <fullName evidence="9">Undecaprenyl-diphosphatase</fullName>
    </submittedName>
</protein>
<dbReference type="AlphaFoldDB" id="A0A316EXU3"/>
<reference evidence="9 10" key="1">
    <citation type="submission" date="2018-05" db="EMBL/GenBank/DDBJ databases">
        <title>Genomic Encyclopedia of Archaeal and Bacterial Type Strains, Phase II (KMG-II): from individual species to whole genera.</title>
        <authorList>
            <person name="Goeker M."/>
        </authorList>
    </citation>
    <scope>NUCLEOTIDE SEQUENCE [LARGE SCALE GENOMIC DNA]</scope>
    <source>
        <strain evidence="9 10">DSM 45184</strain>
    </source>
</reference>
<evidence type="ECO:0000256" key="6">
    <source>
        <dbReference type="ARBA" id="ARBA00023136"/>
    </source>
</evidence>
<evidence type="ECO:0000256" key="4">
    <source>
        <dbReference type="ARBA" id="ARBA00022801"/>
    </source>
</evidence>
<keyword evidence="10" id="KW-1185">Reference proteome</keyword>
<gene>
    <name evidence="9" type="ORF">BC793_1244</name>
</gene>